<evidence type="ECO:0000313" key="2">
    <source>
        <dbReference type="Proteomes" id="UP000821865"/>
    </source>
</evidence>
<name>A0ACB8CTP0_DERSI</name>
<protein>
    <submittedName>
        <fullName evidence="1">Uncharacterized protein</fullName>
    </submittedName>
</protein>
<accession>A0ACB8CTP0</accession>
<keyword evidence="2" id="KW-1185">Reference proteome</keyword>
<sequence length="209" mass="23607">MPKSCGTLQKPSTYESEAIMPFHRSLFGRHRDKDWWDAWDYPSRIFDQKFGVALRDEDLFDRDPFARRPLSTLSLSSPRRGQVSGGVCEVVPRSTGISEVVNDDSKFEVRLDVSFFNPSDITVKVVGTDCVLVHGKHEERQDEHGFVSREFTRRYMLPPDADPDQVSSEFLADEEGVLVIRAAKKSPEPATLKERVVPIAVLSPNKAKA</sequence>
<proteinExistence type="predicted"/>
<dbReference type="EMBL" id="CM023474">
    <property type="protein sequence ID" value="KAH7950456.1"/>
    <property type="molecule type" value="Genomic_DNA"/>
</dbReference>
<gene>
    <name evidence="1" type="ORF">HPB49_024143</name>
</gene>
<reference evidence="1" key="1">
    <citation type="submission" date="2020-05" db="EMBL/GenBank/DDBJ databases">
        <title>Large-scale comparative analyses of tick genomes elucidate their genetic diversity and vector capacities.</title>
        <authorList>
            <person name="Jia N."/>
            <person name="Wang J."/>
            <person name="Shi W."/>
            <person name="Du L."/>
            <person name="Sun Y."/>
            <person name="Zhan W."/>
            <person name="Jiang J."/>
            <person name="Wang Q."/>
            <person name="Zhang B."/>
            <person name="Ji P."/>
            <person name="Sakyi L.B."/>
            <person name="Cui X."/>
            <person name="Yuan T."/>
            <person name="Jiang B."/>
            <person name="Yang W."/>
            <person name="Lam T.T.-Y."/>
            <person name="Chang Q."/>
            <person name="Ding S."/>
            <person name="Wang X."/>
            <person name="Zhu J."/>
            <person name="Ruan X."/>
            <person name="Zhao L."/>
            <person name="Wei J."/>
            <person name="Que T."/>
            <person name="Du C."/>
            <person name="Cheng J."/>
            <person name="Dai P."/>
            <person name="Han X."/>
            <person name="Huang E."/>
            <person name="Gao Y."/>
            <person name="Liu J."/>
            <person name="Shao H."/>
            <person name="Ye R."/>
            <person name="Li L."/>
            <person name="Wei W."/>
            <person name="Wang X."/>
            <person name="Wang C."/>
            <person name="Yang T."/>
            <person name="Huo Q."/>
            <person name="Li W."/>
            <person name="Guo W."/>
            <person name="Chen H."/>
            <person name="Zhou L."/>
            <person name="Ni X."/>
            <person name="Tian J."/>
            <person name="Zhou Y."/>
            <person name="Sheng Y."/>
            <person name="Liu T."/>
            <person name="Pan Y."/>
            <person name="Xia L."/>
            <person name="Li J."/>
            <person name="Zhao F."/>
            <person name="Cao W."/>
        </authorList>
    </citation>
    <scope>NUCLEOTIDE SEQUENCE</scope>
    <source>
        <strain evidence="1">Dsil-2018</strain>
    </source>
</reference>
<organism evidence="1 2">
    <name type="scientific">Dermacentor silvarum</name>
    <name type="common">Tick</name>
    <dbReference type="NCBI Taxonomy" id="543639"/>
    <lineage>
        <taxon>Eukaryota</taxon>
        <taxon>Metazoa</taxon>
        <taxon>Ecdysozoa</taxon>
        <taxon>Arthropoda</taxon>
        <taxon>Chelicerata</taxon>
        <taxon>Arachnida</taxon>
        <taxon>Acari</taxon>
        <taxon>Parasitiformes</taxon>
        <taxon>Ixodida</taxon>
        <taxon>Ixodoidea</taxon>
        <taxon>Ixodidae</taxon>
        <taxon>Rhipicephalinae</taxon>
        <taxon>Dermacentor</taxon>
    </lineage>
</organism>
<dbReference type="Proteomes" id="UP000821865">
    <property type="component" value="Chromosome 5"/>
</dbReference>
<evidence type="ECO:0000313" key="1">
    <source>
        <dbReference type="EMBL" id="KAH7950456.1"/>
    </source>
</evidence>
<comment type="caution">
    <text evidence="1">The sequence shown here is derived from an EMBL/GenBank/DDBJ whole genome shotgun (WGS) entry which is preliminary data.</text>
</comment>